<evidence type="ECO:0000256" key="2">
    <source>
        <dbReference type="ARBA" id="ARBA00022729"/>
    </source>
</evidence>
<feature type="compositionally biased region" description="Low complexity" evidence="3">
    <location>
        <begin position="135"/>
        <end position="145"/>
    </location>
</feature>
<dbReference type="GO" id="GO:0005975">
    <property type="term" value="P:carbohydrate metabolic process"/>
    <property type="evidence" value="ECO:0007669"/>
    <property type="project" value="InterPro"/>
</dbReference>
<evidence type="ECO:0000256" key="3">
    <source>
        <dbReference type="SAM" id="MobiDB-lite"/>
    </source>
</evidence>
<dbReference type="EMBL" id="CP046172">
    <property type="protein sequence ID" value="QIS16906.1"/>
    <property type="molecule type" value="Genomic_DNA"/>
</dbReference>
<evidence type="ECO:0000313" key="5">
    <source>
        <dbReference type="EMBL" id="QIS16906.1"/>
    </source>
</evidence>
<feature type="compositionally biased region" description="Basic and acidic residues" evidence="3">
    <location>
        <begin position="115"/>
        <end position="130"/>
    </location>
</feature>
<dbReference type="KEGG" id="nah:F5544_18840"/>
<organism evidence="5 6">
    <name type="scientific">Nocardia arthritidis</name>
    <dbReference type="NCBI Taxonomy" id="228602"/>
    <lineage>
        <taxon>Bacteria</taxon>
        <taxon>Bacillati</taxon>
        <taxon>Actinomycetota</taxon>
        <taxon>Actinomycetes</taxon>
        <taxon>Mycobacteriales</taxon>
        <taxon>Nocardiaceae</taxon>
        <taxon>Nocardia</taxon>
    </lineage>
</organism>
<reference evidence="5 6" key="1">
    <citation type="journal article" date="2019" name="ACS Chem. Biol.">
        <title>Identification and Mobilization of a Cryptic Antibiotic Biosynthesis Gene Locus from a Human-Pathogenic Nocardia Isolate.</title>
        <authorList>
            <person name="Herisse M."/>
            <person name="Ishida K."/>
            <person name="Porter J.L."/>
            <person name="Howden B."/>
            <person name="Hertweck C."/>
            <person name="Stinear T.P."/>
            <person name="Pidot S.J."/>
        </authorList>
    </citation>
    <scope>NUCLEOTIDE SEQUENCE [LARGE SCALE GENOMIC DNA]</scope>
    <source>
        <strain evidence="5 6">AUSMDU00012717</strain>
    </source>
</reference>
<keyword evidence="2" id="KW-0732">Signal</keyword>
<dbReference type="PANTHER" id="PTHR34216:SF3">
    <property type="entry name" value="POLY-BETA-1,6-N-ACETYL-D-GLUCOSAMINE N-DEACETYLASE"/>
    <property type="match status" value="1"/>
</dbReference>
<dbReference type="Proteomes" id="UP000503540">
    <property type="component" value="Chromosome"/>
</dbReference>
<dbReference type="InterPro" id="IPR051398">
    <property type="entry name" value="Polysacch_Deacetylase"/>
</dbReference>
<gene>
    <name evidence="5" type="ORF">F5544_18840</name>
</gene>
<dbReference type="GO" id="GO:0016810">
    <property type="term" value="F:hydrolase activity, acting on carbon-nitrogen (but not peptide) bonds"/>
    <property type="evidence" value="ECO:0007669"/>
    <property type="project" value="InterPro"/>
</dbReference>
<dbReference type="InterPro" id="IPR002509">
    <property type="entry name" value="NODB_dom"/>
</dbReference>
<accession>A0A6G9YV77</accession>
<evidence type="ECO:0000259" key="4">
    <source>
        <dbReference type="Pfam" id="PF01522"/>
    </source>
</evidence>
<sequence length="522" mass="56394">MPVGQRGDRLQLVQTGRFALYGKGCGDAGTGAQEAERAARRDGRAEGVFAVGQIAGLEVDDRPVHPAAHRFTVERQANGMWIVAARVHLNIQARQRFRTDRPVRHTGHRQPLRLGPDRTDGHRDDQDRQHRGQRGQRQTVSTAAGPPAPANRPGVPPCPPDPFEQRAHQLSFVDAITIAQTKSRRAAIVGSMTRPFALGSRICSAIMVFLIAGCGAPAPRPPAETSSAAPQAASAAAPIDADELGVVPILMYHQVVADPLGEYDQTPDKFRAELERLHREGYRPVTVSDYRSGHLDLPAGTHPVVLTFDDSTRSQLTLAEGGAPTPDCAVGILQEFGARNPDFRPTATFYVNNDPFGGDPRALPWLAAHGYEIGAHTATHANLGRLDRAGVQRELVQNLRAIEAAVPGVAVRTMALPLGVYPADRALATSGSWDGRDYRFDAVLLVGAEPAPSPYGRLDPAALPRIRSGRTRVAFDSGYWLDRLAANPDQRYTSDGGTATVSFPKSRAAELNPQWASRARPY</sequence>
<dbReference type="Gene3D" id="3.20.20.370">
    <property type="entry name" value="Glycoside hydrolase/deacetylase"/>
    <property type="match status" value="1"/>
</dbReference>
<name>A0A6G9YV77_9NOCA</name>
<keyword evidence="6" id="KW-1185">Reference proteome</keyword>
<dbReference type="InterPro" id="IPR011330">
    <property type="entry name" value="Glyco_hydro/deAcase_b/a-brl"/>
</dbReference>
<evidence type="ECO:0000313" key="6">
    <source>
        <dbReference type="Proteomes" id="UP000503540"/>
    </source>
</evidence>
<comment type="subcellular location">
    <subcellularLocation>
        <location evidence="1">Secreted</location>
    </subcellularLocation>
</comment>
<evidence type="ECO:0000256" key="1">
    <source>
        <dbReference type="ARBA" id="ARBA00004613"/>
    </source>
</evidence>
<feature type="region of interest" description="Disordered" evidence="3">
    <location>
        <begin position="98"/>
        <end position="165"/>
    </location>
</feature>
<feature type="domain" description="NodB homology" evidence="4">
    <location>
        <begin position="301"/>
        <end position="424"/>
    </location>
</feature>
<dbReference type="SUPFAM" id="SSF88713">
    <property type="entry name" value="Glycoside hydrolase/deacetylase"/>
    <property type="match status" value="1"/>
</dbReference>
<feature type="compositionally biased region" description="Pro residues" evidence="3">
    <location>
        <begin position="146"/>
        <end position="162"/>
    </location>
</feature>
<dbReference type="AlphaFoldDB" id="A0A6G9YV77"/>
<protein>
    <submittedName>
        <fullName evidence="5">Polysaccharide deacetylase family protein</fullName>
    </submittedName>
</protein>
<dbReference type="PANTHER" id="PTHR34216">
    <property type="match status" value="1"/>
</dbReference>
<dbReference type="Pfam" id="PF01522">
    <property type="entry name" value="Polysacc_deac_1"/>
    <property type="match status" value="1"/>
</dbReference>
<proteinExistence type="predicted"/>
<dbReference type="GO" id="GO:0005576">
    <property type="term" value="C:extracellular region"/>
    <property type="evidence" value="ECO:0007669"/>
    <property type="project" value="UniProtKB-SubCell"/>
</dbReference>